<dbReference type="InterPro" id="IPR001969">
    <property type="entry name" value="Aspartic_peptidase_AS"/>
</dbReference>
<evidence type="ECO:0000259" key="3">
    <source>
        <dbReference type="PROSITE" id="PS50175"/>
    </source>
</evidence>
<protein>
    <recommendedName>
        <fullName evidence="3">Peptidase A2 domain-containing protein</fullName>
    </recommendedName>
</protein>
<comment type="caution">
    <text evidence="4">The sequence shown here is derived from an EMBL/GenBank/DDBJ whole genome shotgun (WGS) entry which is preliminary data.</text>
</comment>
<feature type="region of interest" description="Disordered" evidence="2">
    <location>
        <begin position="1"/>
        <end position="25"/>
    </location>
</feature>
<sequence>MAGKSHTPYYEGQAKPREAVQDVSPGDRRPYVPLIIYWQKGTQHVMALLDTGAEATLINGNPKRLPGKSVIINGYGGAETEAKAIKLKLSIGKGPPFTAEVLMAEVPEYIIGIDLLLGKTIETQRGIFAFGVRNLPPIFPTLSLGRCRAPDRFVSGVPWHVPQLLAAFWFSGTELTISAARGSDQQSVGIRATSAECSVDASTSPGLSQQSQAATRQDPHSIRATRPHNAAPASWTAAARDPRWPVLSFTWVTPGLRSRKRSPEISPWVPGPS</sequence>
<reference evidence="4" key="1">
    <citation type="journal article" date="2022" name="bioRxiv">
        <title>Sequencing and chromosome-scale assembly of the giantPleurodeles waltlgenome.</title>
        <authorList>
            <person name="Brown T."/>
            <person name="Elewa A."/>
            <person name="Iarovenko S."/>
            <person name="Subramanian E."/>
            <person name="Araus A.J."/>
            <person name="Petzold A."/>
            <person name="Susuki M."/>
            <person name="Suzuki K.-i.T."/>
            <person name="Hayashi T."/>
            <person name="Toyoda A."/>
            <person name="Oliveira C."/>
            <person name="Osipova E."/>
            <person name="Leigh N.D."/>
            <person name="Simon A."/>
            <person name="Yun M.H."/>
        </authorList>
    </citation>
    <scope>NUCLEOTIDE SEQUENCE</scope>
    <source>
        <strain evidence="4">20211129_DDA</strain>
        <tissue evidence="4">Liver</tissue>
    </source>
</reference>
<name>A0AAV7W4T3_PLEWA</name>
<evidence type="ECO:0000256" key="2">
    <source>
        <dbReference type="SAM" id="MobiDB-lite"/>
    </source>
</evidence>
<dbReference type="CDD" id="cd00303">
    <property type="entry name" value="retropepsin_like"/>
    <property type="match status" value="1"/>
</dbReference>
<dbReference type="SUPFAM" id="SSF50630">
    <property type="entry name" value="Acid proteases"/>
    <property type="match status" value="1"/>
</dbReference>
<dbReference type="Gene3D" id="2.40.70.10">
    <property type="entry name" value="Acid Proteases"/>
    <property type="match status" value="1"/>
</dbReference>
<keyword evidence="1" id="KW-0378">Hydrolase</keyword>
<evidence type="ECO:0000313" key="5">
    <source>
        <dbReference type="Proteomes" id="UP001066276"/>
    </source>
</evidence>
<dbReference type="InterPro" id="IPR018061">
    <property type="entry name" value="Retropepsins"/>
</dbReference>
<feature type="region of interest" description="Disordered" evidence="2">
    <location>
        <begin position="200"/>
        <end position="237"/>
    </location>
</feature>
<organism evidence="4 5">
    <name type="scientific">Pleurodeles waltl</name>
    <name type="common">Iberian ribbed newt</name>
    <dbReference type="NCBI Taxonomy" id="8319"/>
    <lineage>
        <taxon>Eukaryota</taxon>
        <taxon>Metazoa</taxon>
        <taxon>Chordata</taxon>
        <taxon>Craniata</taxon>
        <taxon>Vertebrata</taxon>
        <taxon>Euteleostomi</taxon>
        <taxon>Amphibia</taxon>
        <taxon>Batrachia</taxon>
        <taxon>Caudata</taxon>
        <taxon>Salamandroidea</taxon>
        <taxon>Salamandridae</taxon>
        <taxon>Pleurodelinae</taxon>
        <taxon>Pleurodeles</taxon>
    </lineage>
</organism>
<evidence type="ECO:0000313" key="4">
    <source>
        <dbReference type="EMBL" id="KAJ1207865.1"/>
    </source>
</evidence>
<evidence type="ECO:0000256" key="1">
    <source>
        <dbReference type="ARBA" id="ARBA00022801"/>
    </source>
</evidence>
<feature type="domain" description="Peptidase A2" evidence="3">
    <location>
        <begin position="45"/>
        <end position="115"/>
    </location>
</feature>
<dbReference type="GO" id="GO:0004190">
    <property type="term" value="F:aspartic-type endopeptidase activity"/>
    <property type="evidence" value="ECO:0007669"/>
    <property type="project" value="InterPro"/>
</dbReference>
<feature type="compositionally biased region" description="Polar residues" evidence="2">
    <location>
        <begin position="200"/>
        <end position="215"/>
    </location>
</feature>
<feature type="compositionally biased region" description="Basic and acidic residues" evidence="2">
    <location>
        <begin position="14"/>
        <end position="25"/>
    </location>
</feature>
<dbReference type="PROSITE" id="PS00141">
    <property type="entry name" value="ASP_PROTEASE"/>
    <property type="match status" value="1"/>
</dbReference>
<dbReference type="PROSITE" id="PS50175">
    <property type="entry name" value="ASP_PROT_RETROV"/>
    <property type="match status" value="1"/>
</dbReference>
<dbReference type="GO" id="GO:0006508">
    <property type="term" value="P:proteolysis"/>
    <property type="evidence" value="ECO:0007669"/>
    <property type="project" value="InterPro"/>
</dbReference>
<dbReference type="Proteomes" id="UP001066276">
    <property type="component" value="Chromosome 1_2"/>
</dbReference>
<dbReference type="InterPro" id="IPR021109">
    <property type="entry name" value="Peptidase_aspartic_dom_sf"/>
</dbReference>
<accession>A0AAV7W4T3</accession>
<keyword evidence="5" id="KW-1185">Reference proteome</keyword>
<dbReference type="EMBL" id="JANPWB010000002">
    <property type="protein sequence ID" value="KAJ1207865.1"/>
    <property type="molecule type" value="Genomic_DNA"/>
</dbReference>
<proteinExistence type="predicted"/>
<dbReference type="Pfam" id="PF00077">
    <property type="entry name" value="RVP"/>
    <property type="match status" value="1"/>
</dbReference>
<gene>
    <name evidence="4" type="ORF">NDU88_003255</name>
</gene>
<dbReference type="InterPro" id="IPR001995">
    <property type="entry name" value="Peptidase_A2_cat"/>
</dbReference>
<dbReference type="AlphaFoldDB" id="A0AAV7W4T3"/>